<feature type="transmembrane region" description="Helical" evidence="1">
    <location>
        <begin position="7"/>
        <end position="26"/>
    </location>
</feature>
<accession>A0AAU7X9D4</accession>
<organism evidence="2">
    <name type="scientific">Methyloraptor flagellatus</name>
    <dbReference type="NCBI Taxonomy" id="3162530"/>
    <lineage>
        <taxon>Bacteria</taxon>
        <taxon>Pseudomonadati</taxon>
        <taxon>Pseudomonadota</taxon>
        <taxon>Alphaproteobacteria</taxon>
        <taxon>Hyphomicrobiales</taxon>
        <taxon>Ancalomicrobiaceae</taxon>
        <taxon>Methyloraptor</taxon>
    </lineage>
</organism>
<dbReference type="AlphaFoldDB" id="A0AAU7X9D4"/>
<protein>
    <recommendedName>
        <fullName evidence="3">Transmembrane protein</fullName>
    </recommendedName>
</protein>
<keyword evidence="1" id="KW-1133">Transmembrane helix</keyword>
<sequence>MFFNIPLTLVPLVVYNLVGLGPFGVATGDPWTRPILALDLVSGGRFTLMLGDVLIVVALVSLFIEIVKATRTSGPTIVDHGMSLVLFIAYLVEFLTVRACATSVFFVLMVIALIDVVGGFTVTIRGARRDFGFDRD</sequence>
<evidence type="ECO:0000256" key="1">
    <source>
        <dbReference type="SAM" id="Phobius"/>
    </source>
</evidence>
<feature type="transmembrane region" description="Helical" evidence="1">
    <location>
        <begin position="103"/>
        <end position="124"/>
    </location>
</feature>
<feature type="transmembrane region" description="Helical" evidence="1">
    <location>
        <begin position="76"/>
        <end position="97"/>
    </location>
</feature>
<dbReference type="EMBL" id="CP158568">
    <property type="protein sequence ID" value="XBY44171.1"/>
    <property type="molecule type" value="Genomic_DNA"/>
</dbReference>
<dbReference type="KEGG" id="mflg:ABS361_19340"/>
<keyword evidence="1" id="KW-0472">Membrane</keyword>
<dbReference type="RefSeq" id="WP_407049265.1">
    <property type="nucleotide sequence ID" value="NZ_CP158568.1"/>
</dbReference>
<evidence type="ECO:0000313" key="2">
    <source>
        <dbReference type="EMBL" id="XBY44171.1"/>
    </source>
</evidence>
<keyword evidence="1" id="KW-0812">Transmembrane</keyword>
<name>A0AAU7X9D4_9HYPH</name>
<reference evidence="2" key="1">
    <citation type="submission" date="2024-06" db="EMBL/GenBank/DDBJ databases">
        <title>Methylostella associata gen. nov., sp. nov., a novel Ancalomicrobiaceae-affiliated facultatively methylotrophic bacteria that feed on methanotrophs of the genus Methylococcus.</title>
        <authorList>
            <person name="Saltykova V."/>
            <person name="Danilova O.V."/>
            <person name="Oshkin I.Y."/>
            <person name="Belova S.E."/>
            <person name="Pimenov N.V."/>
            <person name="Dedysh S.N."/>
        </authorList>
    </citation>
    <scope>NUCLEOTIDE SEQUENCE</scope>
    <source>
        <strain evidence="2">S20</strain>
    </source>
</reference>
<evidence type="ECO:0008006" key="3">
    <source>
        <dbReference type="Google" id="ProtNLM"/>
    </source>
</evidence>
<feature type="transmembrane region" description="Helical" evidence="1">
    <location>
        <begin position="46"/>
        <end position="64"/>
    </location>
</feature>
<gene>
    <name evidence="2" type="ORF">ABS361_19340</name>
</gene>
<proteinExistence type="predicted"/>